<dbReference type="Proteomes" id="UP000179270">
    <property type="component" value="Unassembled WGS sequence"/>
</dbReference>
<evidence type="ECO:0000256" key="2">
    <source>
        <dbReference type="ARBA" id="ARBA00022676"/>
    </source>
</evidence>
<comment type="subcellular location">
    <subcellularLocation>
        <location evidence="1">Membrane</location>
        <topology evidence="1">Multi-pass membrane protein</topology>
    </subcellularLocation>
</comment>
<dbReference type="PANTHER" id="PTHR48090:SF1">
    <property type="entry name" value="PROPHAGE BACTOPRENOL GLUCOSYL TRANSFERASE HOMOLOG"/>
    <property type="match status" value="1"/>
</dbReference>
<evidence type="ECO:0000256" key="4">
    <source>
        <dbReference type="ARBA" id="ARBA00022692"/>
    </source>
</evidence>
<protein>
    <recommendedName>
        <fullName evidence="8">Glycosyltransferase 2-like domain-containing protein</fullName>
    </recommendedName>
</protein>
<dbReference type="InterPro" id="IPR001173">
    <property type="entry name" value="Glyco_trans_2-like"/>
</dbReference>
<comment type="caution">
    <text evidence="9">The sequence shown here is derived from an EMBL/GenBank/DDBJ whole genome shotgun (WGS) entry which is preliminary data.</text>
</comment>
<evidence type="ECO:0000256" key="3">
    <source>
        <dbReference type="ARBA" id="ARBA00022679"/>
    </source>
</evidence>
<evidence type="ECO:0000313" key="9">
    <source>
        <dbReference type="EMBL" id="OGK40203.1"/>
    </source>
</evidence>
<dbReference type="PANTHER" id="PTHR48090">
    <property type="entry name" value="UNDECAPRENYL-PHOSPHATE 4-DEOXY-4-FORMAMIDO-L-ARABINOSE TRANSFERASE-RELATED"/>
    <property type="match status" value="1"/>
</dbReference>
<reference evidence="9 10" key="1">
    <citation type="journal article" date="2016" name="Nat. Commun.">
        <title>Thousands of microbial genomes shed light on interconnected biogeochemical processes in an aquifer system.</title>
        <authorList>
            <person name="Anantharaman K."/>
            <person name="Brown C.T."/>
            <person name="Hug L.A."/>
            <person name="Sharon I."/>
            <person name="Castelle C.J."/>
            <person name="Probst A.J."/>
            <person name="Thomas B.C."/>
            <person name="Singh A."/>
            <person name="Wilkins M.J."/>
            <person name="Karaoz U."/>
            <person name="Brodie E.L."/>
            <person name="Williams K.H."/>
            <person name="Hubbard S.S."/>
            <person name="Banfield J.F."/>
        </authorList>
    </citation>
    <scope>NUCLEOTIDE SEQUENCE [LARGE SCALE GENOMIC DNA]</scope>
</reference>
<name>A0A1F7IA23_9BACT</name>
<keyword evidence="5 7" id="KW-1133">Transmembrane helix</keyword>
<keyword evidence="6 7" id="KW-0472">Membrane</keyword>
<feature type="transmembrane region" description="Helical" evidence="7">
    <location>
        <begin position="268"/>
        <end position="290"/>
    </location>
</feature>
<evidence type="ECO:0000256" key="1">
    <source>
        <dbReference type="ARBA" id="ARBA00004141"/>
    </source>
</evidence>
<evidence type="ECO:0000256" key="7">
    <source>
        <dbReference type="SAM" id="Phobius"/>
    </source>
</evidence>
<sequence>MTKDFLLSIVIPVYNEEQNIKPLLQNLLPIIKPYRHEVIFVDDGSNDKTVIIIKKEAEKSQNIKLIVFQRNFGHQMALTAGYQNASGDCVITLDADLQDPPNIIPQMIDKWQKGTKIVYAKRERRDVDSSFKRLTAQLFYKYINFLSDSPIPEEVGDYRLIDKSVVEFFNSLPEHSRFLRGLTAWGGFSADYVFFKREKRFAGETHYTVSRMLNFALEGITAFSTKPLRLAIYLGFLTSVFSIFVIVVKSIQHFILNQGDWLPGWASLFFSIVFLGGVQLITIGIIGEYVGKIYQEVQNRPKFLIKEKINL</sequence>
<feature type="transmembrane region" description="Helical" evidence="7">
    <location>
        <begin position="230"/>
        <end position="248"/>
    </location>
</feature>
<evidence type="ECO:0000313" key="10">
    <source>
        <dbReference type="Proteomes" id="UP000179270"/>
    </source>
</evidence>
<dbReference type="Gene3D" id="3.90.550.10">
    <property type="entry name" value="Spore Coat Polysaccharide Biosynthesis Protein SpsA, Chain A"/>
    <property type="match status" value="1"/>
</dbReference>
<dbReference type="AlphaFoldDB" id="A0A1F7IA23"/>
<feature type="domain" description="Glycosyltransferase 2-like" evidence="8">
    <location>
        <begin position="8"/>
        <end position="167"/>
    </location>
</feature>
<evidence type="ECO:0000256" key="6">
    <source>
        <dbReference type="ARBA" id="ARBA00023136"/>
    </source>
</evidence>
<dbReference type="InterPro" id="IPR029044">
    <property type="entry name" value="Nucleotide-diphossugar_trans"/>
</dbReference>
<dbReference type="GO" id="GO:0005886">
    <property type="term" value="C:plasma membrane"/>
    <property type="evidence" value="ECO:0007669"/>
    <property type="project" value="TreeGrafter"/>
</dbReference>
<proteinExistence type="predicted"/>
<dbReference type="InterPro" id="IPR050256">
    <property type="entry name" value="Glycosyltransferase_2"/>
</dbReference>
<dbReference type="STRING" id="1802055.A3A74_06875"/>
<dbReference type="CDD" id="cd04187">
    <property type="entry name" value="DPM1_like_bac"/>
    <property type="match status" value="1"/>
</dbReference>
<dbReference type="GO" id="GO:0016757">
    <property type="term" value="F:glycosyltransferase activity"/>
    <property type="evidence" value="ECO:0007669"/>
    <property type="project" value="UniProtKB-KW"/>
</dbReference>
<evidence type="ECO:0000256" key="5">
    <source>
        <dbReference type="ARBA" id="ARBA00022989"/>
    </source>
</evidence>
<keyword evidence="2" id="KW-0328">Glycosyltransferase</keyword>
<evidence type="ECO:0000259" key="8">
    <source>
        <dbReference type="Pfam" id="PF00535"/>
    </source>
</evidence>
<dbReference type="Pfam" id="PF00535">
    <property type="entry name" value="Glycos_transf_2"/>
    <property type="match status" value="1"/>
</dbReference>
<keyword evidence="3" id="KW-0808">Transferase</keyword>
<gene>
    <name evidence="9" type="ORF">A3A74_06875</name>
</gene>
<dbReference type="SUPFAM" id="SSF53448">
    <property type="entry name" value="Nucleotide-diphospho-sugar transferases"/>
    <property type="match status" value="1"/>
</dbReference>
<organism evidence="9 10">
    <name type="scientific">Candidatus Roizmanbacteria bacterium RIFCSPLOWO2_01_FULL_35_13</name>
    <dbReference type="NCBI Taxonomy" id="1802055"/>
    <lineage>
        <taxon>Bacteria</taxon>
        <taxon>Candidatus Roizmaniibacteriota</taxon>
    </lineage>
</organism>
<accession>A0A1F7IA23</accession>
<keyword evidence="4 7" id="KW-0812">Transmembrane</keyword>
<dbReference type="EMBL" id="MGAF01000034">
    <property type="protein sequence ID" value="OGK40203.1"/>
    <property type="molecule type" value="Genomic_DNA"/>
</dbReference>